<dbReference type="InterPro" id="IPR036097">
    <property type="entry name" value="HisK_dim/P_sf"/>
</dbReference>
<dbReference type="PANTHER" id="PTHR45436:SF5">
    <property type="entry name" value="SENSOR HISTIDINE KINASE TRCS"/>
    <property type="match status" value="1"/>
</dbReference>
<feature type="domain" description="Histidine kinase" evidence="13">
    <location>
        <begin position="230"/>
        <end position="445"/>
    </location>
</feature>
<keyword evidence="6 12" id="KW-0812">Transmembrane</keyword>
<dbReference type="PROSITE" id="PS50885">
    <property type="entry name" value="HAMP"/>
    <property type="match status" value="1"/>
</dbReference>
<keyword evidence="8 12" id="KW-1133">Transmembrane helix</keyword>
<dbReference type="Pfam" id="PF00512">
    <property type="entry name" value="HisKA"/>
    <property type="match status" value="1"/>
</dbReference>
<dbReference type="InterPro" id="IPR003661">
    <property type="entry name" value="HisK_dim/P_dom"/>
</dbReference>
<evidence type="ECO:0000313" key="16">
    <source>
        <dbReference type="Proteomes" id="UP001205337"/>
    </source>
</evidence>
<evidence type="ECO:0000256" key="1">
    <source>
        <dbReference type="ARBA" id="ARBA00000085"/>
    </source>
</evidence>
<dbReference type="SUPFAM" id="SSF47384">
    <property type="entry name" value="Homodimeric domain of signal transducing histidine kinase"/>
    <property type="match status" value="1"/>
</dbReference>
<evidence type="ECO:0000256" key="10">
    <source>
        <dbReference type="ARBA" id="ARBA00023136"/>
    </source>
</evidence>
<evidence type="ECO:0000313" key="15">
    <source>
        <dbReference type="EMBL" id="MCS0499767.1"/>
    </source>
</evidence>
<dbReference type="RefSeq" id="WP_258798841.1">
    <property type="nucleotide sequence ID" value="NZ_JANTHX010000007.1"/>
</dbReference>
<protein>
    <recommendedName>
        <fullName evidence="3">histidine kinase</fullName>
        <ecNumber evidence="3">2.7.13.3</ecNumber>
    </recommendedName>
</protein>
<evidence type="ECO:0000256" key="6">
    <source>
        <dbReference type="ARBA" id="ARBA00022692"/>
    </source>
</evidence>
<dbReference type="InterPro" id="IPR003660">
    <property type="entry name" value="HAMP_dom"/>
</dbReference>
<dbReference type="EC" id="2.7.13.3" evidence="3"/>
<dbReference type="PROSITE" id="PS50109">
    <property type="entry name" value="HIS_KIN"/>
    <property type="match status" value="1"/>
</dbReference>
<keyword evidence="5" id="KW-0808">Transferase</keyword>
<keyword evidence="7 15" id="KW-0418">Kinase</keyword>
<dbReference type="InterPro" id="IPR050428">
    <property type="entry name" value="TCS_sensor_his_kinase"/>
</dbReference>
<feature type="coiled-coil region" evidence="11">
    <location>
        <begin position="249"/>
        <end position="276"/>
    </location>
</feature>
<evidence type="ECO:0000256" key="5">
    <source>
        <dbReference type="ARBA" id="ARBA00022679"/>
    </source>
</evidence>
<dbReference type="InterPro" id="IPR036890">
    <property type="entry name" value="HATPase_C_sf"/>
</dbReference>
<organism evidence="15 16">
    <name type="scientific">Protaetiibacter mangrovi</name>
    <dbReference type="NCBI Taxonomy" id="2970926"/>
    <lineage>
        <taxon>Bacteria</taxon>
        <taxon>Bacillati</taxon>
        <taxon>Actinomycetota</taxon>
        <taxon>Actinomycetes</taxon>
        <taxon>Micrococcales</taxon>
        <taxon>Microbacteriaceae</taxon>
        <taxon>Protaetiibacter</taxon>
    </lineage>
</organism>
<comment type="catalytic activity">
    <reaction evidence="1">
        <text>ATP + protein L-histidine = ADP + protein N-phospho-L-histidine.</text>
        <dbReference type="EC" id="2.7.13.3"/>
    </reaction>
</comment>
<dbReference type="SMART" id="SM00388">
    <property type="entry name" value="HisKA"/>
    <property type="match status" value="1"/>
</dbReference>
<sequence length="458" mass="47615">MRRVSVRVRLAIGSTLLALVLLAVALLVTRGVVDGMLTDIDASLARADLAPFAEQIGDGGGESLDEPAYGVLVRIVDPAGQAVVDTMPHELHEQVEHRAPADTEFRAEVHDVPYTIAGETVETAEGTWALWAARSSESTELALHGLDLVLVVGGLLLLALFAVASWLLARAALAPVERMRRAAAELPAEGDTVLPVGEAHDELAQLAATLNDFLRRIRASTAREKQMVSDAAHELRTPVAALRTRLELARESGADADALRAELEAAERDATRLGALASNLLALTRLEQLAVAETSDADALAAAVGDAVDRARLLAPAADIDLELALPDGSCAPLGSANLGRVVDNLLANAVAATDGAGSIRVALRAAEGSIVLAVDDDGPGMPEDFLPRAFERFSRPDDARTRGAGGAGLGLALVQGIARAAGGEVTARNLHPGLRVELTVPSCENSHPADGPLTSPA</sequence>
<feature type="transmembrane region" description="Helical" evidence="12">
    <location>
        <begin position="148"/>
        <end position="169"/>
    </location>
</feature>
<keyword evidence="11" id="KW-0175">Coiled coil</keyword>
<dbReference type="Gene3D" id="1.10.287.130">
    <property type="match status" value="1"/>
</dbReference>
<dbReference type="InterPro" id="IPR004358">
    <property type="entry name" value="Sig_transdc_His_kin-like_C"/>
</dbReference>
<evidence type="ECO:0000256" key="2">
    <source>
        <dbReference type="ARBA" id="ARBA00004236"/>
    </source>
</evidence>
<comment type="caution">
    <text evidence="15">The sequence shown here is derived from an EMBL/GenBank/DDBJ whole genome shotgun (WGS) entry which is preliminary data.</text>
</comment>
<name>A0ABT1ZGE4_9MICO</name>
<dbReference type="PANTHER" id="PTHR45436">
    <property type="entry name" value="SENSOR HISTIDINE KINASE YKOH"/>
    <property type="match status" value="1"/>
</dbReference>
<dbReference type="Pfam" id="PF00672">
    <property type="entry name" value="HAMP"/>
    <property type="match status" value="1"/>
</dbReference>
<evidence type="ECO:0000259" key="13">
    <source>
        <dbReference type="PROSITE" id="PS50109"/>
    </source>
</evidence>
<dbReference type="GO" id="GO:0016301">
    <property type="term" value="F:kinase activity"/>
    <property type="evidence" value="ECO:0007669"/>
    <property type="project" value="UniProtKB-KW"/>
</dbReference>
<dbReference type="SMART" id="SM00304">
    <property type="entry name" value="HAMP"/>
    <property type="match status" value="1"/>
</dbReference>
<evidence type="ECO:0000256" key="8">
    <source>
        <dbReference type="ARBA" id="ARBA00022989"/>
    </source>
</evidence>
<evidence type="ECO:0000256" key="11">
    <source>
        <dbReference type="SAM" id="Coils"/>
    </source>
</evidence>
<dbReference type="PRINTS" id="PR00344">
    <property type="entry name" value="BCTRLSENSOR"/>
</dbReference>
<evidence type="ECO:0000259" key="14">
    <source>
        <dbReference type="PROSITE" id="PS50885"/>
    </source>
</evidence>
<evidence type="ECO:0000256" key="4">
    <source>
        <dbReference type="ARBA" id="ARBA00022553"/>
    </source>
</evidence>
<feature type="domain" description="HAMP" evidence="14">
    <location>
        <begin position="170"/>
        <end position="222"/>
    </location>
</feature>
<dbReference type="SUPFAM" id="SSF55874">
    <property type="entry name" value="ATPase domain of HSP90 chaperone/DNA topoisomerase II/histidine kinase"/>
    <property type="match status" value="1"/>
</dbReference>
<evidence type="ECO:0000256" key="12">
    <source>
        <dbReference type="SAM" id="Phobius"/>
    </source>
</evidence>
<reference evidence="15 16" key="1">
    <citation type="submission" date="2022-08" db="EMBL/GenBank/DDBJ databases">
        <authorList>
            <person name="Li F."/>
        </authorList>
    </citation>
    <scope>NUCLEOTIDE SEQUENCE [LARGE SCALE GENOMIC DNA]</scope>
    <source>
        <strain evidence="15 16">10F1B-8-1</strain>
    </source>
</reference>
<dbReference type="Proteomes" id="UP001205337">
    <property type="component" value="Unassembled WGS sequence"/>
</dbReference>
<gene>
    <name evidence="15" type="ORF">NUH29_09425</name>
</gene>
<keyword evidence="9" id="KW-0902">Two-component regulatory system</keyword>
<comment type="subcellular location">
    <subcellularLocation>
        <location evidence="2">Cell membrane</location>
    </subcellularLocation>
</comment>
<dbReference type="Pfam" id="PF02518">
    <property type="entry name" value="HATPase_c"/>
    <property type="match status" value="1"/>
</dbReference>
<proteinExistence type="predicted"/>
<dbReference type="Gene3D" id="3.30.565.10">
    <property type="entry name" value="Histidine kinase-like ATPase, C-terminal domain"/>
    <property type="match status" value="1"/>
</dbReference>
<dbReference type="EMBL" id="JANTHX010000007">
    <property type="protein sequence ID" value="MCS0499767.1"/>
    <property type="molecule type" value="Genomic_DNA"/>
</dbReference>
<dbReference type="CDD" id="cd00075">
    <property type="entry name" value="HATPase"/>
    <property type="match status" value="1"/>
</dbReference>
<keyword evidence="16" id="KW-1185">Reference proteome</keyword>
<dbReference type="InterPro" id="IPR005467">
    <property type="entry name" value="His_kinase_dom"/>
</dbReference>
<dbReference type="CDD" id="cd00082">
    <property type="entry name" value="HisKA"/>
    <property type="match status" value="1"/>
</dbReference>
<accession>A0ABT1ZGE4</accession>
<dbReference type="SMART" id="SM00387">
    <property type="entry name" value="HATPase_c"/>
    <property type="match status" value="1"/>
</dbReference>
<evidence type="ECO:0000256" key="9">
    <source>
        <dbReference type="ARBA" id="ARBA00023012"/>
    </source>
</evidence>
<keyword evidence="10 12" id="KW-0472">Membrane</keyword>
<dbReference type="CDD" id="cd06225">
    <property type="entry name" value="HAMP"/>
    <property type="match status" value="1"/>
</dbReference>
<dbReference type="Gene3D" id="6.10.340.10">
    <property type="match status" value="1"/>
</dbReference>
<dbReference type="InterPro" id="IPR003594">
    <property type="entry name" value="HATPase_dom"/>
</dbReference>
<evidence type="ECO:0000256" key="3">
    <source>
        <dbReference type="ARBA" id="ARBA00012438"/>
    </source>
</evidence>
<keyword evidence="4" id="KW-0597">Phosphoprotein</keyword>
<evidence type="ECO:0000256" key="7">
    <source>
        <dbReference type="ARBA" id="ARBA00022777"/>
    </source>
</evidence>